<dbReference type="PANTHER" id="PTHR22916:SF3">
    <property type="entry name" value="UDP-GLCNAC:BETAGAL BETA-1,3-N-ACETYLGLUCOSAMINYLTRANSFERASE-LIKE PROTEIN 1"/>
    <property type="match status" value="1"/>
</dbReference>
<dbReference type="RefSeq" id="WP_227153154.1">
    <property type="nucleotide sequence ID" value="NZ_JAJCGD010000027.1"/>
</dbReference>
<dbReference type="PANTHER" id="PTHR22916">
    <property type="entry name" value="GLYCOSYLTRANSFERASE"/>
    <property type="match status" value="1"/>
</dbReference>
<dbReference type="EC" id="2.4.-.-" evidence="2"/>
<reference evidence="2" key="1">
    <citation type="submission" date="2021-10" db="EMBL/GenBank/DDBJ databases">
        <title>Collection of gut derived symbiotic bacterial strains cultured from healthy donors.</title>
        <authorList>
            <person name="Lin H."/>
            <person name="Littmann E."/>
            <person name="Claire K."/>
            <person name="Pamer E."/>
        </authorList>
    </citation>
    <scope>NUCLEOTIDE SEQUENCE</scope>
    <source>
        <strain evidence="2">MSK.7.16</strain>
    </source>
</reference>
<dbReference type="Pfam" id="PF00535">
    <property type="entry name" value="Glycos_transf_2"/>
    <property type="match status" value="1"/>
</dbReference>
<sequence length="305" mass="36460">MKYKVKVFMSTYNGEKYIKEQLDSLLKQIDVDVSILIRDDGSTDDTLNIIKQYKKLYNNIDFYYGENIGYKKSFLHLLTNDFKVDYYAFCDQDDVWKSNKLIEGIRKLEEDKFFNRALLYVSSLERVDENLKFLSMQSFKNLRLTIGAEFTRHRLAGCTFIFNRKLYNLIKKSYNIKELNCSHDKLISILCLASGGKIIFDKNSYILFRRYGTNTSIDGKNILKKIIKEKEKFRKNKNENSNLAKILLNYYKNDFTNDMYKRIDLYANYRTSIFKYIKLIISKDIDCGFWFYNLFIRFVILCRCF</sequence>
<dbReference type="Gene3D" id="3.90.550.10">
    <property type="entry name" value="Spore Coat Polysaccharide Biosynthesis Protein SpsA, Chain A"/>
    <property type="match status" value="1"/>
</dbReference>
<evidence type="ECO:0000313" key="3">
    <source>
        <dbReference type="Proteomes" id="UP001198190"/>
    </source>
</evidence>
<proteinExistence type="predicted"/>
<evidence type="ECO:0000259" key="1">
    <source>
        <dbReference type="Pfam" id="PF00535"/>
    </source>
</evidence>
<keyword evidence="2" id="KW-0808">Transferase</keyword>
<comment type="caution">
    <text evidence="2">The sequence shown here is derived from an EMBL/GenBank/DDBJ whole genome shotgun (WGS) entry which is preliminary data.</text>
</comment>
<dbReference type="Proteomes" id="UP001198190">
    <property type="component" value="Unassembled WGS sequence"/>
</dbReference>
<dbReference type="GO" id="GO:0016758">
    <property type="term" value="F:hexosyltransferase activity"/>
    <property type="evidence" value="ECO:0007669"/>
    <property type="project" value="UniProtKB-ARBA"/>
</dbReference>
<protein>
    <submittedName>
        <fullName evidence="2">Glycosyltransferase</fullName>
        <ecNumber evidence="2">2.4.-.-</ecNumber>
    </submittedName>
</protein>
<feature type="domain" description="Glycosyltransferase 2-like" evidence="1">
    <location>
        <begin position="7"/>
        <end position="114"/>
    </location>
</feature>
<dbReference type="InterPro" id="IPR029044">
    <property type="entry name" value="Nucleotide-diphossugar_trans"/>
</dbReference>
<name>A0AAW4U672_9FIRM</name>
<organism evidence="2 3">
    <name type="scientific">Megamonas funiformis</name>
    <dbReference type="NCBI Taxonomy" id="437897"/>
    <lineage>
        <taxon>Bacteria</taxon>
        <taxon>Bacillati</taxon>
        <taxon>Bacillota</taxon>
        <taxon>Negativicutes</taxon>
        <taxon>Selenomonadales</taxon>
        <taxon>Selenomonadaceae</taxon>
        <taxon>Megamonas</taxon>
    </lineage>
</organism>
<dbReference type="AlphaFoldDB" id="A0AAW4U672"/>
<gene>
    <name evidence="2" type="ORF">LIY65_09285</name>
</gene>
<accession>A0AAW4U672</accession>
<keyword evidence="2" id="KW-0328">Glycosyltransferase</keyword>
<evidence type="ECO:0000313" key="2">
    <source>
        <dbReference type="EMBL" id="MCB6828885.1"/>
    </source>
</evidence>
<dbReference type="InterPro" id="IPR001173">
    <property type="entry name" value="Glyco_trans_2-like"/>
</dbReference>
<dbReference type="EMBL" id="JAJCGD010000027">
    <property type="protein sequence ID" value="MCB6828885.1"/>
    <property type="molecule type" value="Genomic_DNA"/>
</dbReference>
<dbReference type="SUPFAM" id="SSF53448">
    <property type="entry name" value="Nucleotide-diphospho-sugar transferases"/>
    <property type="match status" value="1"/>
</dbReference>